<dbReference type="PANTHER" id="PTHR21137">
    <property type="entry name" value="ODORANT RECEPTOR"/>
    <property type="match status" value="1"/>
</dbReference>
<dbReference type="Pfam" id="PF02949">
    <property type="entry name" value="7tm_6"/>
    <property type="match status" value="1"/>
</dbReference>
<protein>
    <recommendedName>
        <fullName evidence="13">Odorant receptor</fullName>
    </recommendedName>
</protein>
<keyword evidence="9" id="KW-0807">Transducer</keyword>
<sequence>MEVLGKEQLMNNEKHLGMSLATKLLRYGGMWPNINDKSYKAYTCIVALNCVLFMTLLSHIYFSDDKDPSAVIENTDHILTVASYIVTMMSILNNKGIYNEIVSSIQSLISYSESDFDDDRKRAVRRGIYVERKLCTYYLTAISTTTSCFLLKPLVTIVLSNQEVNLASMDFPLKLMPFTDRTSVLKVAFEYLCHCSILSLLVVTIVPLDLFTFTLIKYLAKQFEVLRILLSNIGDHNHGRDNVPAPSLEAPDSLNQKSQNYIGRFGPLNEYHSGDFYPGDDIRGFKIQAGDGISRNRIMNQMRAENDIKLLVKCHQEILE</sequence>
<gene>
    <name evidence="11" type="ORF">PR048_004493</name>
</gene>
<dbReference type="InterPro" id="IPR004117">
    <property type="entry name" value="7tm6_olfct_rcpt"/>
</dbReference>
<evidence type="ECO:0000256" key="9">
    <source>
        <dbReference type="ARBA" id="ARBA00023224"/>
    </source>
</evidence>
<evidence type="ECO:0000313" key="11">
    <source>
        <dbReference type="EMBL" id="KAJ8891934.1"/>
    </source>
</evidence>
<keyword evidence="5" id="KW-0552">Olfaction</keyword>
<evidence type="ECO:0008006" key="13">
    <source>
        <dbReference type="Google" id="ProtNLM"/>
    </source>
</evidence>
<evidence type="ECO:0000256" key="5">
    <source>
        <dbReference type="ARBA" id="ARBA00022725"/>
    </source>
</evidence>
<keyword evidence="12" id="KW-1185">Reference proteome</keyword>
<evidence type="ECO:0000256" key="7">
    <source>
        <dbReference type="ARBA" id="ARBA00023136"/>
    </source>
</evidence>
<keyword evidence="4 10" id="KW-0812">Transmembrane</keyword>
<organism evidence="11 12">
    <name type="scientific">Dryococelus australis</name>
    <dbReference type="NCBI Taxonomy" id="614101"/>
    <lineage>
        <taxon>Eukaryota</taxon>
        <taxon>Metazoa</taxon>
        <taxon>Ecdysozoa</taxon>
        <taxon>Arthropoda</taxon>
        <taxon>Hexapoda</taxon>
        <taxon>Insecta</taxon>
        <taxon>Pterygota</taxon>
        <taxon>Neoptera</taxon>
        <taxon>Polyneoptera</taxon>
        <taxon>Phasmatodea</taxon>
        <taxon>Verophasmatodea</taxon>
        <taxon>Anareolatae</taxon>
        <taxon>Phasmatidae</taxon>
        <taxon>Eurycanthinae</taxon>
        <taxon>Dryococelus</taxon>
    </lineage>
</organism>
<evidence type="ECO:0000256" key="6">
    <source>
        <dbReference type="ARBA" id="ARBA00022989"/>
    </source>
</evidence>
<dbReference type="Proteomes" id="UP001159363">
    <property type="component" value="Chromosome 2"/>
</dbReference>
<feature type="transmembrane region" description="Helical" evidence="10">
    <location>
        <begin position="39"/>
        <end position="62"/>
    </location>
</feature>
<keyword evidence="7 10" id="KW-0472">Membrane</keyword>
<proteinExistence type="predicted"/>
<evidence type="ECO:0000256" key="1">
    <source>
        <dbReference type="ARBA" id="ARBA00004651"/>
    </source>
</evidence>
<keyword evidence="2" id="KW-1003">Cell membrane</keyword>
<name>A0ABQ9I5K1_9NEOP</name>
<keyword evidence="3" id="KW-0716">Sensory transduction</keyword>
<evidence type="ECO:0000256" key="3">
    <source>
        <dbReference type="ARBA" id="ARBA00022606"/>
    </source>
</evidence>
<comment type="subcellular location">
    <subcellularLocation>
        <location evidence="1">Cell membrane</location>
        <topology evidence="1">Multi-pass membrane protein</topology>
    </subcellularLocation>
</comment>
<dbReference type="PANTHER" id="PTHR21137:SF35">
    <property type="entry name" value="ODORANT RECEPTOR 19A-RELATED"/>
    <property type="match status" value="1"/>
</dbReference>
<evidence type="ECO:0000256" key="8">
    <source>
        <dbReference type="ARBA" id="ARBA00023170"/>
    </source>
</evidence>
<evidence type="ECO:0000256" key="4">
    <source>
        <dbReference type="ARBA" id="ARBA00022692"/>
    </source>
</evidence>
<evidence type="ECO:0000256" key="2">
    <source>
        <dbReference type="ARBA" id="ARBA00022475"/>
    </source>
</evidence>
<keyword evidence="8" id="KW-0675">Receptor</keyword>
<evidence type="ECO:0000313" key="12">
    <source>
        <dbReference type="Proteomes" id="UP001159363"/>
    </source>
</evidence>
<dbReference type="EMBL" id="JARBHB010000002">
    <property type="protein sequence ID" value="KAJ8891934.1"/>
    <property type="molecule type" value="Genomic_DNA"/>
</dbReference>
<accession>A0ABQ9I5K1</accession>
<evidence type="ECO:0000256" key="10">
    <source>
        <dbReference type="SAM" id="Phobius"/>
    </source>
</evidence>
<comment type="caution">
    <text evidence="11">The sequence shown here is derived from an EMBL/GenBank/DDBJ whole genome shotgun (WGS) entry which is preliminary data.</text>
</comment>
<feature type="transmembrane region" description="Helical" evidence="10">
    <location>
        <begin position="197"/>
        <end position="220"/>
    </location>
</feature>
<reference evidence="11 12" key="1">
    <citation type="submission" date="2023-02" db="EMBL/GenBank/DDBJ databases">
        <title>LHISI_Scaffold_Assembly.</title>
        <authorList>
            <person name="Stuart O.P."/>
            <person name="Cleave R."/>
            <person name="Magrath M.J.L."/>
            <person name="Mikheyev A.S."/>
        </authorList>
    </citation>
    <scope>NUCLEOTIDE SEQUENCE [LARGE SCALE GENOMIC DNA]</scope>
    <source>
        <strain evidence="11">Daus_M_001</strain>
        <tissue evidence="11">Leg muscle</tissue>
    </source>
</reference>
<keyword evidence="6 10" id="KW-1133">Transmembrane helix</keyword>